<evidence type="ECO:0000313" key="3">
    <source>
        <dbReference type="Proteomes" id="UP001203297"/>
    </source>
</evidence>
<proteinExistence type="predicted"/>
<gene>
    <name evidence="2" type="ORF">B0F90DRAFT_1728484</name>
</gene>
<feature type="region of interest" description="Disordered" evidence="1">
    <location>
        <begin position="301"/>
        <end position="330"/>
    </location>
</feature>
<accession>A0AAD4QMV3</accession>
<name>A0AAD4QMV3_9AGAM</name>
<keyword evidence="3" id="KW-1185">Reference proteome</keyword>
<sequence>MKDSITVHAFTHVDRHQVVSRSYLDTDDDEAVLFSQGRATVHAVCEATGWQTPRTSVSQECFLKNAFTYLFPPPLISNVTTLGSTPMKEWNTRPSGSETFSIAELHPFENTLVFFPRTGLSVGIPAVLEDHNRHGSICPSQPLSKCMKVEVDMGPLDELIHLPHYIPAPFMSSQHALPRALLDTHYPLTPIPPQTTSSINALFSSTYSRVAWLIPVRGVPPWDGVSRASIAFGHLPVPWPVYLSSGDITWTHDSLRQFWFFLISCSKSCSETHSSVTGPLSLSFHTTQAVLARSQRGIASPTASGYIPANRETGMTPPDPSPAPSAASASGTRLKDIDYIKWAYEGKGNELSEDSRTRRKGFRVLEFAKLALVNERGEGILVS</sequence>
<evidence type="ECO:0000256" key="1">
    <source>
        <dbReference type="SAM" id="MobiDB-lite"/>
    </source>
</evidence>
<dbReference type="Proteomes" id="UP001203297">
    <property type="component" value="Unassembled WGS sequence"/>
</dbReference>
<comment type="caution">
    <text evidence="2">The sequence shown here is derived from an EMBL/GenBank/DDBJ whole genome shotgun (WGS) entry which is preliminary data.</text>
</comment>
<evidence type="ECO:0000313" key="2">
    <source>
        <dbReference type="EMBL" id="KAI0299408.1"/>
    </source>
</evidence>
<dbReference type="EMBL" id="WTXG01000023">
    <property type="protein sequence ID" value="KAI0299408.1"/>
    <property type="molecule type" value="Genomic_DNA"/>
</dbReference>
<organism evidence="2 3">
    <name type="scientific">Multifurca ochricompacta</name>
    <dbReference type="NCBI Taxonomy" id="376703"/>
    <lineage>
        <taxon>Eukaryota</taxon>
        <taxon>Fungi</taxon>
        <taxon>Dikarya</taxon>
        <taxon>Basidiomycota</taxon>
        <taxon>Agaricomycotina</taxon>
        <taxon>Agaricomycetes</taxon>
        <taxon>Russulales</taxon>
        <taxon>Russulaceae</taxon>
        <taxon>Multifurca</taxon>
    </lineage>
</organism>
<reference evidence="2" key="1">
    <citation type="journal article" date="2022" name="New Phytol.">
        <title>Evolutionary transition to the ectomycorrhizal habit in the genomes of a hyperdiverse lineage of mushroom-forming fungi.</title>
        <authorList>
            <person name="Looney B."/>
            <person name="Miyauchi S."/>
            <person name="Morin E."/>
            <person name="Drula E."/>
            <person name="Courty P.E."/>
            <person name="Kohler A."/>
            <person name="Kuo A."/>
            <person name="LaButti K."/>
            <person name="Pangilinan J."/>
            <person name="Lipzen A."/>
            <person name="Riley R."/>
            <person name="Andreopoulos W."/>
            <person name="He G."/>
            <person name="Johnson J."/>
            <person name="Nolan M."/>
            <person name="Tritt A."/>
            <person name="Barry K.W."/>
            <person name="Grigoriev I.V."/>
            <person name="Nagy L.G."/>
            <person name="Hibbett D."/>
            <person name="Henrissat B."/>
            <person name="Matheny P.B."/>
            <person name="Labbe J."/>
            <person name="Martin F.M."/>
        </authorList>
    </citation>
    <scope>NUCLEOTIDE SEQUENCE</scope>
    <source>
        <strain evidence="2">BPL690</strain>
    </source>
</reference>
<dbReference type="AlphaFoldDB" id="A0AAD4QMV3"/>
<protein>
    <submittedName>
        <fullName evidence="2">Uncharacterized protein</fullName>
    </submittedName>
</protein>